<dbReference type="Proteomes" id="UP000245444">
    <property type="component" value="Chromosome"/>
</dbReference>
<evidence type="ECO:0000313" key="2">
    <source>
        <dbReference type="EMBL" id="AWN49748.1"/>
    </source>
</evidence>
<evidence type="ECO:0000313" key="3">
    <source>
        <dbReference type="Proteomes" id="UP000245444"/>
    </source>
</evidence>
<dbReference type="AlphaFoldDB" id="A0A2U8WW85"/>
<proteinExistence type="predicted"/>
<accession>A0A2U8WW85</accession>
<dbReference type="EMBL" id="CP029553">
    <property type="protein sequence ID" value="AWN49748.1"/>
    <property type="molecule type" value="Genomic_DNA"/>
</dbReference>
<dbReference type="InterPro" id="IPR021330">
    <property type="entry name" value="DUF2939"/>
</dbReference>
<dbReference type="Pfam" id="PF11159">
    <property type="entry name" value="DUF2939"/>
    <property type="match status" value="1"/>
</dbReference>
<feature type="region of interest" description="Disordered" evidence="1">
    <location>
        <begin position="120"/>
        <end position="157"/>
    </location>
</feature>
<name>A0A2U8WW85_9HYPH</name>
<keyword evidence="3" id="KW-1185">Reference proteome</keyword>
<dbReference type="OrthoDB" id="8445263at2"/>
<sequence length="233" mass="25577">MTRWWLTGLAVLLLWIAYGLSPYLALYRLSQAVQAHDAAAVAQRVNFRTLRLSLTKQALAAAVDAIASRRDLSARERTILTEASGALAGPLVESLVTPETLIDLLDDGWPVRAGLARDGNARDRASDAVPSGEDTTASSEVPRETPTAKDGSAPKEGLGLHASTVSQLFALFRSAEPRGFRGMVVSYPPDRPIENRFRLRLRLRGWTWRLVDLELPGALRERISQRLTGALQR</sequence>
<evidence type="ECO:0000256" key="1">
    <source>
        <dbReference type="SAM" id="MobiDB-lite"/>
    </source>
</evidence>
<reference evidence="2 3" key="1">
    <citation type="submission" date="2018-05" db="EMBL/GenBank/DDBJ databases">
        <title>Complete Genome Sequence of Methylobacterium sp. 17Sr1-28.</title>
        <authorList>
            <person name="Srinivasan S."/>
        </authorList>
    </citation>
    <scope>NUCLEOTIDE SEQUENCE [LARGE SCALE GENOMIC DNA]</scope>
    <source>
        <strain evidence="2 3">17Sr1-28</strain>
    </source>
</reference>
<organism evidence="2 3">
    <name type="scientific">Methylobacterium terrae</name>
    <dbReference type="NCBI Taxonomy" id="2202827"/>
    <lineage>
        <taxon>Bacteria</taxon>
        <taxon>Pseudomonadati</taxon>
        <taxon>Pseudomonadota</taxon>
        <taxon>Alphaproteobacteria</taxon>
        <taxon>Hyphomicrobiales</taxon>
        <taxon>Methylobacteriaceae</taxon>
        <taxon>Methylobacterium</taxon>
    </lineage>
</organism>
<evidence type="ECO:0008006" key="4">
    <source>
        <dbReference type="Google" id="ProtNLM"/>
    </source>
</evidence>
<gene>
    <name evidence="2" type="ORF">DK419_28265</name>
</gene>
<protein>
    <recommendedName>
        <fullName evidence="4">DUF2939 domain-containing protein</fullName>
    </recommendedName>
</protein>
<dbReference type="RefSeq" id="WP_109962006.1">
    <property type="nucleotide sequence ID" value="NZ_CP029553.1"/>
</dbReference>
<dbReference type="KEGG" id="mtea:DK419_28265"/>